<evidence type="ECO:0000313" key="8">
    <source>
        <dbReference type="Proteomes" id="UP000242231"/>
    </source>
</evidence>
<dbReference type="Gene3D" id="3.40.190.290">
    <property type="match status" value="1"/>
</dbReference>
<keyword evidence="8" id="KW-1185">Reference proteome</keyword>
<dbReference type="SUPFAM" id="SSF53850">
    <property type="entry name" value="Periplasmic binding protein-like II"/>
    <property type="match status" value="1"/>
</dbReference>
<keyword evidence="2" id="KW-0805">Transcription regulation</keyword>
<dbReference type="OrthoDB" id="6988449at2"/>
<evidence type="ECO:0000256" key="5">
    <source>
        <dbReference type="SAM" id="MobiDB-lite"/>
    </source>
</evidence>
<feature type="domain" description="HTH lysR-type" evidence="6">
    <location>
        <begin position="7"/>
        <end position="63"/>
    </location>
</feature>
<accession>A0A2P5TQ14</accession>
<dbReference type="InterPro" id="IPR036388">
    <property type="entry name" value="WH-like_DNA-bd_sf"/>
</dbReference>
<feature type="region of interest" description="Disordered" evidence="5">
    <location>
        <begin position="293"/>
        <end position="318"/>
    </location>
</feature>
<dbReference type="SUPFAM" id="SSF46785">
    <property type="entry name" value="Winged helix' DNA-binding domain"/>
    <property type="match status" value="1"/>
</dbReference>
<dbReference type="PROSITE" id="PS50931">
    <property type="entry name" value="HTH_LYSR"/>
    <property type="match status" value="1"/>
</dbReference>
<dbReference type="CDD" id="cd05466">
    <property type="entry name" value="PBP2_LTTR_substrate"/>
    <property type="match status" value="1"/>
</dbReference>
<dbReference type="PANTHER" id="PTHR30126">
    <property type="entry name" value="HTH-TYPE TRANSCRIPTIONAL REGULATOR"/>
    <property type="match status" value="1"/>
</dbReference>
<dbReference type="InterPro" id="IPR000847">
    <property type="entry name" value="LysR_HTH_N"/>
</dbReference>
<evidence type="ECO:0000256" key="1">
    <source>
        <dbReference type="ARBA" id="ARBA00009437"/>
    </source>
</evidence>
<protein>
    <submittedName>
        <fullName evidence="7">LysR family transcriptional regulator</fullName>
    </submittedName>
</protein>
<reference evidence="8" key="1">
    <citation type="submission" date="2016-11" db="EMBL/GenBank/DDBJ databases">
        <authorList>
            <person name="Sisinthy S."/>
            <person name="Ara S."/>
            <person name="Gundlapally S.R."/>
        </authorList>
    </citation>
    <scope>NUCLEOTIDE SEQUENCE [LARGE SCALE GENOMIC DNA]</scope>
    <source>
        <strain evidence="8">V1-41</strain>
    </source>
</reference>
<gene>
    <name evidence="7" type="ORF">UN63_04110</name>
</gene>
<dbReference type="RefSeq" id="WP_104485508.1">
    <property type="nucleotide sequence ID" value="NZ_BMYB01000011.1"/>
</dbReference>
<comment type="caution">
    <text evidence="7">The sequence shown here is derived from an EMBL/GenBank/DDBJ whole genome shotgun (WGS) entry which is preliminary data.</text>
</comment>
<organism evidence="7 8">
    <name type="scientific">Oceanisphaera arctica</name>
    <dbReference type="NCBI Taxonomy" id="641510"/>
    <lineage>
        <taxon>Bacteria</taxon>
        <taxon>Pseudomonadati</taxon>
        <taxon>Pseudomonadota</taxon>
        <taxon>Gammaproteobacteria</taxon>
        <taxon>Aeromonadales</taxon>
        <taxon>Aeromonadaceae</taxon>
        <taxon>Oceanisphaera</taxon>
    </lineage>
</organism>
<evidence type="ECO:0000256" key="4">
    <source>
        <dbReference type="ARBA" id="ARBA00023163"/>
    </source>
</evidence>
<dbReference type="GO" id="GO:0000976">
    <property type="term" value="F:transcription cis-regulatory region binding"/>
    <property type="evidence" value="ECO:0007669"/>
    <property type="project" value="TreeGrafter"/>
</dbReference>
<dbReference type="Pfam" id="PF00126">
    <property type="entry name" value="HTH_1"/>
    <property type="match status" value="1"/>
</dbReference>
<keyword evidence="3" id="KW-0238">DNA-binding</keyword>
<sequence>MYRPKSTVEQWRIFQAVVDCGGYAQAAEKLSKSQSSLNHAVAKLQQGLGVPLLEVRGRKAYLTPEGEVFLRRSRKLTQGIEELELLAGVLASGWEPILRIVVEASLPRQPLYQALADFSPRSRGCRIHLVEAQPSGCQAVVSKQAADLVFACRAFTGVTSLPLATTVYVPVCAPEHPLARLDEVTAHELDPELELILADGSEQEEGWERAEQRWIINHLHDTLSLLRRGVGFAWLPLEVVAPMIDGGLLQRLPMANQALRKRFTHMILPRAMPPGPAASLLLSLIRHHYGDHEGALNSENSGENKETPSVREGTLPTP</sequence>
<proteinExistence type="inferred from homology"/>
<keyword evidence="4" id="KW-0804">Transcription</keyword>
<dbReference type="AlphaFoldDB" id="A0A2P5TQ14"/>
<evidence type="ECO:0000256" key="3">
    <source>
        <dbReference type="ARBA" id="ARBA00023125"/>
    </source>
</evidence>
<evidence type="ECO:0000259" key="6">
    <source>
        <dbReference type="PROSITE" id="PS50931"/>
    </source>
</evidence>
<dbReference type="Pfam" id="PF03466">
    <property type="entry name" value="LysR_substrate"/>
    <property type="match status" value="1"/>
</dbReference>
<evidence type="ECO:0000313" key="7">
    <source>
        <dbReference type="EMBL" id="PPL17755.1"/>
    </source>
</evidence>
<dbReference type="InterPro" id="IPR005119">
    <property type="entry name" value="LysR_subst-bd"/>
</dbReference>
<dbReference type="GO" id="GO:0003700">
    <property type="term" value="F:DNA-binding transcription factor activity"/>
    <property type="evidence" value="ECO:0007669"/>
    <property type="project" value="InterPro"/>
</dbReference>
<evidence type="ECO:0000256" key="2">
    <source>
        <dbReference type="ARBA" id="ARBA00023015"/>
    </source>
</evidence>
<dbReference type="InterPro" id="IPR036390">
    <property type="entry name" value="WH_DNA-bd_sf"/>
</dbReference>
<dbReference type="PANTHER" id="PTHR30126:SF88">
    <property type="entry name" value="TRANSCRIPTIONAL REGULATOR-RELATED"/>
    <property type="match status" value="1"/>
</dbReference>
<comment type="similarity">
    <text evidence="1">Belongs to the LysR transcriptional regulatory family.</text>
</comment>
<name>A0A2P5TQ14_9GAMM</name>
<dbReference type="EMBL" id="MPZM01000005">
    <property type="protein sequence ID" value="PPL17755.1"/>
    <property type="molecule type" value="Genomic_DNA"/>
</dbReference>
<dbReference type="Proteomes" id="UP000242231">
    <property type="component" value="Unassembled WGS sequence"/>
</dbReference>
<dbReference type="Gene3D" id="1.10.10.10">
    <property type="entry name" value="Winged helix-like DNA-binding domain superfamily/Winged helix DNA-binding domain"/>
    <property type="match status" value="1"/>
</dbReference>